<evidence type="ECO:0000256" key="1">
    <source>
        <dbReference type="ARBA" id="ARBA00023015"/>
    </source>
</evidence>
<organism evidence="6 7">
    <name type="scientific">Algicella marina</name>
    <dbReference type="NCBI Taxonomy" id="2683284"/>
    <lineage>
        <taxon>Bacteria</taxon>
        <taxon>Pseudomonadati</taxon>
        <taxon>Pseudomonadota</taxon>
        <taxon>Alphaproteobacteria</taxon>
        <taxon>Rhodobacterales</taxon>
        <taxon>Paracoccaceae</taxon>
        <taxon>Algicella</taxon>
    </lineage>
</organism>
<keyword evidence="3" id="KW-0804">Transcription</keyword>
<dbReference type="GO" id="GO:0003677">
    <property type="term" value="F:DNA binding"/>
    <property type="evidence" value="ECO:0007669"/>
    <property type="project" value="UniProtKB-KW"/>
</dbReference>
<dbReference type="InterPro" id="IPR046348">
    <property type="entry name" value="SIS_dom_sf"/>
</dbReference>
<evidence type="ECO:0000313" key="7">
    <source>
        <dbReference type="Proteomes" id="UP000464495"/>
    </source>
</evidence>
<dbReference type="GO" id="GO:1901135">
    <property type="term" value="P:carbohydrate derivative metabolic process"/>
    <property type="evidence" value="ECO:0007669"/>
    <property type="project" value="InterPro"/>
</dbReference>
<dbReference type="EMBL" id="CP046620">
    <property type="protein sequence ID" value="QHQ35377.1"/>
    <property type="molecule type" value="Genomic_DNA"/>
</dbReference>
<dbReference type="AlphaFoldDB" id="A0A6P1T044"/>
<keyword evidence="1" id="KW-0805">Transcription regulation</keyword>
<feature type="domain" description="HTH rpiR-type" evidence="4">
    <location>
        <begin position="15"/>
        <end position="91"/>
    </location>
</feature>
<dbReference type="Pfam" id="PF01418">
    <property type="entry name" value="HTH_6"/>
    <property type="match status" value="1"/>
</dbReference>
<dbReference type="Pfam" id="PF01380">
    <property type="entry name" value="SIS"/>
    <property type="match status" value="1"/>
</dbReference>
<dbReference type="InterPro" id="IPR001347">
    <property type="entry name" value="SIS_dom"/>
</dbReference>
<dbReference type="PROSITE" id="PS51071">
    <property type="entry name" value="HTH_RPIR"/>
    <property type="match status" value="1"/>
</dbReference>
<evidence type="ECO:0000256" key="2">
    <source>
        <dbReference type="ARBA" id="ARBA00023125"/>
    </source>
</evidence>
<evidence type="ECO:0000313" key="6">
    <source>
        <dbReference type="EMBL" id="QHQ35377.1"/>
    </source>
</evidence>
<gene>
    <name evidence="6" type="ORF">GO499_09300</name>
</gene>
<name>A0A6P1T044_9RHOB</name>
<dbReference type="Gene3D" id="1.10.10.10">
    <property type="entry name" value="Winged helix-like DNA-binding domain superfamily/Winged helix DNA-binding domain"/>
    <property type="match status" value="1"/>
</dbReference>
<dbReference type="InterPro" id="IPR009057">
    <property type="entry name" value="Homeodomain-like_sf"/>
</dbReference>
<feature type="domain" description="SIS" evidence="5">
    <location>
        <begin position="136"/>
        <end position="276"/>
    </location>
</feature>
<dbReference type="CDD" id="cd05013">
    <property type="entry name" value="SIS_RpiR"/>
    <property type="match status" value="1"/>
</dbReference>
<proteinExistence type="predicted"/>
<dbReference type="SUPFAM" id="SSF46689">
    <property type="entry name" value="Homeodomain-like"/>
    <property type="match status" value="1"/>
</dbReference>
<accession>A0A6P1T044</accession>
<dbReference type="RefSeq" id="WP_161861939.1">
    <property type="nucleotide sequence ID" value="NZ_CP046620.1"/>
</dbReference>
<dbReference type="PROSITE" id="PS51464">
    <property type="entry name" value="SIS"/>
    <property type="match status" value="1"/>
</dbReference>
<keyword evidence="2" id="KW-0238">DNA-binding</keyword>
<dbReference type="KEGG" id="amaq:GO499_09300"/>
<dbReference type="InterPro" id="IPR036388">
    <property type="entry name" value="WH-like_DNA-bd_sf"/>
</dbReference>
<protein>
    <submittedName>
        <fullName evidence="6">SIS domain-containing protein</fullName>
    </submittedName>
</protein>
<dbReference type="Gene3D" id="3.40.50.10490">
    <property type="entry name" value="Glucose-6-phosphate isomerase like protein, domain 1"/>
    <property type="match status" value="1"/>
</dbReference>
<dbReference type="SUPFAM" id="SSF53697">
    <property type="entry name" value="SIS domain"/>
    <property type="match status" value="1"/>
</dbReference>
<dbReference type="Proteomes" id="UP000464495">
    <property type="component" value="Chromosome"/>
</dbReference>
<evidence type="ECO:0000256" key="3">
    <source>
        <dbReference type="ARBA" id="ARBA00023163"/>
    </source>
</evidence>
<dbReference type="GO" id="GO:0097367">
    <property type="term" value="F:carbohydrate derivative binding"/>
    <property type="evidence" value="ECO:0007669"/>
    <property type="project" value="InterPro"/>
</dbReference>
<dbReference type="InterPro" id="IPR000281">
    <property type="entry name" value="HTH_RpiR"/>
</dbReference>
<dbReference type="PANTHER" id="PTHR30514:SF20">
    <property type="entry name" value="TRANSCRIPTIONAL REGULATOR"/>
    <property type="match status" value="1"/>
</dbReference>
<keyword evidence="7" id="KW-1185">Reference proteome</keyword>
<evidence type="ECO:0000259" key="4">
    <source>
        <dbReference type="PROSITE" id="PS51071"/>
    </source>
</evidence>
<dbReference type="InterPro" id="IPR047640">
    <property type="entry name" value="RpiR-like"/>
</dbReference>
<dbReference type="GO" id="GO:0003700">
    <property type="term" value="F:DNA-binding transcription factor activity"/>
    <property type="evidence" value="ECO:0007669"/>
    <property type="project" value="InterPro"/>
</dbReference>
<reference evidence="6 7" key="1">
    <citation type="submission" date="2019-12" db="EMBL/GenBank/DDBJ databases">
        <title>Complete genome sequence of Algicella marina strain 9Alg 56(T) isolated from the red alga Tichocarpus crinitus.</title>
        <authorList>
            <person name="Kim S.-G."/>
            <person name="Nedashkovskaya O.I."/>
        </authorList>
    </citation>
    <scope>NUCLEOTIDE SEQUENCE [LARGE SCALE GENOMIC DNA]</scope>
    <source>
        <strain evidence="6 7">9Alg 56</strain>
    </source>
</reference>
<dbReference type="PANTHER" id="PTHR30514">
    <property type="entry name" value="GLUCOKINASE"/>
    <property type="match status" value="1"/>
</dbReference>
<evidence type="ECO:0000259" key="5">
    <source>
        <dbReference type="PROSITE" id="PS51464"/>
    </source>
</evidence>
<dbReference type="InterPro" id="IPR035472">
    <property type="entry name" value="RpiR-like_SIS"/>
</dbReference>
<sequence length="276" mass="29799">MNEQNSFEGAPGSVADLLEKLDASIDGFPKRLKQCADFTRRHLHLIAVSTVSEMAHACEVAPSVYMRFCQVLGFSGYSEMQALFRAQYTELRPNYEMRLASLREEGALGTSRLLADFTEAGHKSLLSLGNTVTHDAIDRVARGMAEARVVHLVGLRRAFSVVSNMAYILDQLGVPAALHFGAGMLNSDKSILEGDVLFAVTYAPFSEETVRLAGRVAERGITVFGLTDSEQCPLAESASDLLMAREAEVGGFRAPNASMALTTALAVAIKALRQPG</sequence>